<reference evidence="3" key="1">
    <citation type="journal article" date="2023" name="Mol. Phylogenet. Evol.">
        <title>Genome-scale phylogeny and comparative genomics of the fungal order Sordariales.</title>
        <authorList>
            <person name="Hensen N."/>
            <person name="Bonometti L."/>
            <person name="Westerberg I."/>
            <person name="Brannstrom I.O."/>
            <person name="Guillou S."/>
            <person name="Cros-Aarteil S."/>
            <person name="Calhoun S."/>
            <person name="Haridas S."/>
            <person name="Kuo A."/>
            <person name="Mondo S."/>
            <person name="Pangilinan J."/>
            <person name="Riley R."/>
            <person name="LaButti K."/>
            <person name="Andreopoulos B."/>
            <person name="Lipzen A."/>
            <person name="Chen C."/>
            <person name="Yan M."/>
            <person name="Daum C."/>
            <person name="Ng V."/>
            <person name="Clum A."/>
            <person name="Steindorff A."/>
            <person name="Ohm R.A."/>
            <person name="Martin F."/>
            <person name="Silar P."/>
            <person name="Natvig D.O."/>
            <person name="Lalanne C."/>
            <person name="Gautier V."/>
            <person name="Ament-Velasquez S.L."/>
            <person name="Kruys A."/>
            <person name="Hutchinson M.I."/>
            <person name="Powell A.J."/>
            <person name="Barry K."/>
            <person name="Miller A.N."/>
            <person name="Grigoriev I.V."/>
            <person name="Debuchy R."/>
            <person name="Gladieux P."/>
            <person name="Hiltunen Thoren M."/>
            <person name="Johannesson H."/>
        </authorList>
    </citation>
    <scope>NUCLEOTIDE SEQUENCE [LARGE SCALE GENOMIC DNA]</scope>
    <source>
        <strain evidence="3">CBS 340.73</strain>
    </source>
</reference>
<name>A0AAN6S7A8_9PEZI</name>
<organism evidence="2 3">
    <name type="scientific">Diplogelasinospora grovesii</name>
    <dbReference type="NCBI Taxonomy" id="303347"/>
    <lineage>
        <taxon>Eukaryota</taxon>
        <taxon>Fungi</taxon>
        <taxon>Dikarya</taxon>
        <taxon>Ascomycota</taxon>
        <taxon>Pezizomycotina</taxon>
        <taxon>Sordariomycetes</taxon>
        <taxon>Sordariomycetidae</taxon>
        <taxon>Sordariales</taxon>
        <taxon>Diplogelasinosporaceae</taxon>
        <taxon>Diplogelasinospora</taxon>
    </lineage>
</organism>
<evidence type="ECO:0000256" key="1">
    <source>
        <dbReference type="SAM" id="MobiDB-lite"/>
    </source>
</evidence>
<dbReference type="Proteomes" id="UP001303473">
    <property type="component" value="Unassembled WGS sequence"/>
</dbReference>
<proteinExistence type="predicted"/>
<accession>A0AAN6S7A8</accession>
<keyword evidence="3" id="KW-1185">Reference proteome</keyword>
<sequence>MHKDDGQLQVTDRVIELARECKTTSKLERLLWQSHTDANILHVLLAPDTYDEDVQEPFDFTRTPVFQALGSRFPRTAKQEITQCLCEMTQAGVEAPLPQVLDSLIQQGRGPEKRAKERTALHEAIKNGISIDEKKMGRLRGFFKKQDRGGGDTTKEGSSTSPLATRDRDGRTLLHLALTPPLTGSKAEWAKSLAKLEPDLLKMRMEAPDDKGVAKTPLQHLADKIKTRGREKDKRKNRGEKGRRGGKTESRAAGGTSLEDVLKLECLRAFDDNIAKSIIYEPENVRETYLPLLGSKN</sequence>
<feature type="region of interest" description="Disordered" evidence="1">
    <location>
        <begin position="208"/>
        <end position="254"/>
    </location>
</feature>
<evidence type="ECO:0008006" key="4">
    <source>
        <dbReference type="Google" id="ProtNLM"/>
    </source>
</evidence>
<comment type="caution">
    <text evidence="2">The sequence shown here is derived from an EMBL/GenBank/DDBJ whole genome shotgun (WGS) entry which is preliminary data.</text>
</comment>
<evidence type="ECO:0000313" key="2">
    <source>
        <dbReference type="EMBL" id="KAK3942693.1"/>
    </source>
</evidence>
<feature type="compositionally biased region" description="Basic and acidic residues" evidence="1">
    <location>
        <begin position="144"/>
        <end position="155"/>
    </location>
</feature>
<feature type="region of interest" description="Disordered" evidence="1">
    <location>
        <begin position="143"/>
        <end position="171"/>
    </location>
</feature>
<evidence type="ECO:0000313" key="3">
    <source>
        <dbReference type="Proteomes" id="UP001303473"/>
    </source>
</evidence>
<dbReference type="AlphaFoldDB" id="A0AAN6S7A8"/>
<protein>
    <recommendedName>
        <fullName evidence="4">Ankyrin repeat protein</fullName>
    </recommendedName>
</protein>
<feature type="compositionally biased region" description="Basic and acidic residues" evidence="1">
    <location>
        <begin position="221"/>
        <end position="250"/>
    </location>
</feature>
<dbReference type="EMBL" id="MU853771">
    <property type="protein sequence ID" value="KAK3942693.1"/>
    <property type="molecule type" value="Genomic_DNA"/>
</dbReference>
<gene>
    <name evidence="2" type="ORF">QBC46DRAFT_339196</name>
</gene>